<organism evidence="2 4">
    <name type="scientific">Xanthomonas citri pv. citri</name>
    <dbReference type="NCBI Taxonomy" id="611301"/>
    <lineage>
        <taxon>Bacteria</taxon>
        <taxon>Pseudomonadati</taxon>
        <taxon>Pseudomonadota</taxon>
        <taxon>Gammaproteobacteria</taxon>
        <taxon>Lysobacterales</taxon>
        <taxon>Lysobacteraceae</taxon>
        <taxon>Xanthomonas</taxon>
    </lineage>
</organism>
<gene>
    <name evidence="3" type="ORF">GUH15_09220</name>
    <name evidence="2" type="ORF">XAC3562_100007</name>
</gene>
<dbReference type="KEGG" id="xcm:J164_00634"/>
<protein>
    <recommendedName>
        <fullName evidence="5">Transmembrane protein</fullName>
    </recommendedName>
</protein>
<keyword evidence="4" id="KW-1185">Reference proteome</keyword>
<evidence type="ECO:0000313" key="2">
    <source>
        <dbReference type="EMBL" id="CEG14172.1"/>
    </source>
</evidence>
<evidence type="ECO:0000256" key="1">
    <source>
        <dbReference type="SAM" id="Phobius"/>
    </source>
</evidence>
<dbReference type="OMA" id="QKYWALR"/>
<dbReference type="RefSeq" id="WP_011050363.1">
    <property type="nucleotide sequence ID" value="NZ_CAVLHM010000050.1"/>
</dbReference>
<accession>A0A0U4YGE1</accession>
<dbReference type="KEGG" id="xcr:J163_00634"/>
<dbReference type="KEGG" id="xcn:J169_00634"/>
<keyword evidence="1" id="KW-0812">Transmembrane</keyword>
<evidence type="ECO:0000313" key="4">
    <source>
        <dbReference type="Proteomes" id="UP000052230"/>
    </source>
</evidence>
<keyword evidence="1" id="KW-0472">Membrane</keyword>
<proteinExistence type="predicted"/>
<dbReference type="KEGG" id="xcu:J159_00635"/>
<sequence>MNTSPLTLPAMRAVLRQGAALDRFSLLLLAAAIGLLGVAEAPPLMQLGYAISVLAGVVQRYWAFRVGLDADLLAASIAHLERCGGTEQEAAHQLDAAMHAIGLVAKLPPARDWASRCAGMRRLLRWQLASVVVQLLLVAAALALGIFR</sequence>
<feature type="transmembrane region" description="Helical" evidence="1">
    <location>
        <begin position="126"/>
        <end position="147"/>
    </location>
</feature>
<comment type="caution">
    <text evidence="2">The sequence shown here is derived from an EMBL/GenBank/DDBJ whole genome shotgun (WGS) entry which is preliminary data.</text>
</comment>
<dbReference type="Proteomes" id="UP000052230">
    <property type="component" value="Unassembled WGS sequence"/>
</dbReference>
<dbReference type="KEGG" id="xcf:J172_00629"/>
<dbReference type="EMBL" id="CCXZ01000002">
    <property type="protein sequence ID" value="CEG14172.1"/>
    <property type="molecule type" value="Genomic_DNA"/>
</dbReference>
<dbReference type="EMBL" id="JAABFR010000601">
    <property type="protein sequence ID" value="MBD4336226.1"/>
    <property type="molecule type" value="Genomic_DNA"/>
</dbReference>
<evidence type="ECO:0000313" key="3">
    <source>
        <dbReference type="EMBL" id="MBD4336226.1"/>
    </source>
</evidence>
<feature type="transmembrane region" description="Helical" evidence="1">
    <location>
        <begin position="20"/>
        <end position="38"/>
    </location>
</feature>
<evidence type="ECO:0008006" key="5">
    <source>
        <dbReference type="Google" id="ProtNLM"/>
    </source>
</evidence>
<dbReference type="Proteomes" id="UP000653002">
    <property type="component" value="Unassembled WGS sequence"/>
</dbReference>
<dbReference type="GeneID" id="66909723"/>
<dbReference type="AlphaFoldDB" id="A0A0U4YGE1"/>
<dbReference type="KEGG" id="xcw:J162_00634"/>
<keyword evidence="1" id="KW-1133">Transmembrane helix</keyword>
<name>A0A0U4YGE1_XANCI</name>
<reference evidence="3" key="2">
    <citation type="submission" date="2020-01" db="EMBL/GenBank/DDBJ databases">
        <authorList>
            <person name="Richard D."/>
        </authorList>
    </citation>
    <scope>NUCLEOTIDE SEQUENCE</scope>
    <source>
        <strain evidence="3">JP541</strain>
    </source>
</reference>
<reference evidence="2 4" key="1">
    <citation type="submission" date="2014-09" db="EMBL/GenBank/DDBJ databases">
        <authorList>
            <person name="Regsiter A."/>
        </authorList>
    </citation>
    <scope>NUCLEOTIDE SEQUENCE [LARGE SCALE GENOMIC DNA]</scope>
</reference>
<dbReference type="PATRIC" id="fig|434928.28.peg.587"/>